<dbReference type="PANTHER" id="PTHR46740:SF2">
    <property type="entry name" value="PROTEIN DYAD"/>
    <property type="match status" value="1"/>
</dbReference>
<evidence type="ECO:0000313" key="2">
    <source>
        <dbReference type="EMBL" id="CAH1430763.1"/>
    </source>
</evidence>
<dbReference type="GO" id="GO:0051177">
    <property type="term" value="P:meiotic sister chromatid cohesion"/>
    <property type="evidence" value="ECO:0007669"/>
    <property type="project" value="InterPro"/>
</dbReference>
<dbReference type="EMBL" id="CAKMRJ010003334">
    <property type="protein sequence ID" value="CAH1430763.1"/>
    <property type="molecule type" value="Genomic_DNA"/>
</dbReference>
<dbReference type="Proteomes" id="UP001157418">
    <property type="component" value="Unassembled WGS sequence"/>
</dbReference>
<protein>
    <recommendedName>
        <fullName evidence="1">PTC1-like winged helix-turn-helix domain-containing protein</fullName>
    </recommendedName>
</protein>
<feature type="domain" description="PTC1-like winged helix-turn-helix" evidence="1">
    <location>
        <begin position="113"/>
        <end position="176"/>
    </location>
</feature>
<dbReference type="Pfam" id="PF25874">
    <property type="entry name" value="WHD_plant_repro"/>
    <property type="match status" value="1"/>
</dbReference>
<evidence type="ECO:0000313" key="3">
    <source>
        <dbReference type="Proteomes" id="UP001157418"/>
    </source>
</evidence>
<proteinExistence type="predicted"/>
<accession>A0AAU9MS87</accession>
<name>A0AAU9MS87_9ASTR</name>
<organism evidence="2 3">
    <name type="scientific">Lactuca virosa</name>
    <dbReference type="NCBI Taxonomy" id="75947"/>
    <lineage>
        <taxon>Eukaryota</taxon>
        <taxon>Viridiplantae</taxon>
        <taxon>Streptophyta</taxon>
        <taxon>Embryophyta</taxon>
        <taxon>Tracheophyta</taxon>
        <taxon>Spermatophyta</taxon>
        <taxon>Magnoliopsida</taxon>
        <taxon>eudicotyledons</taxon>
        <taxon>Gunneridae</taxon>
        <taxon>Pentapetalae</taxon>
        <taxon>asterids</taxon>
        <taxon>campanulids</taxon>
        <taxon>Asterales</taxon>
        <taxon>Asteraceae</taxon>
        <taxon>Cichorioideae</taxon>
        <taxon>Cichorieae</taxon>
        <taxon>Lactucinae</taxon>
        <taxon>Lactuca</taxon>
    </lineage>
</organism>
<dbReference type="InterPro" id="IPR044221">
    <property type="entry name" value="DYAD/AMEIOTIC1"/>
</dbReference>
<evidence type="ECO:0000259" key="1">
    <source>
        <dbReference type="Pfam" id="PF25874"/>
    </source>
</evidence>
<dbReference type="GO" id="GO:0007131">
    <property type="term" value="P:reciprocal meiotic recombination"/>
    <property type="evidence" value="ECO:0007669"/>
    <property type="project" value="InterPro"/>
</dbReference>
<comment type="caution">
    <text evidence="2">The sequence shown here is derived from an EMBL/GenBank/DDBJ whole genome shotgun (WGS) entry which is preliminary data.</text>
</comment>
<dbReference type="AlphaFoldDB" id="A0AAU9MS87"/>
<gene>
    <name evidence="2" type="ORF">LVIROSA_LOCUS17516</name>
</gene>
<dbReference type="InterPro" id="IPR059080">
    <property type="entry name" value="WHD_PTC1"/>
</dbReference>
<reference evidence="2 3" key="1">
    <citation type="submission" date="2022-01" db="EMBL/GenBank/DDBJ databases">
        <authorList>
            <person name="Xiong W."/>
            <person name="Schranz E."/>
        </authorList>
    </citation>
    <scope>NUCLEOTIDE SEQUENCE [LARGE SCALE GENOMIC DNA]</scope>
</reference>
<dbReference type="PANTHER" id="PTHR46740">
    <property type="entry name" value="PROTEIN DYAD"/>
    <property type="match status" value="1"/>
</dbReference>
<keyword evidence="3" id="KW-1185">Reference proteome</keyword>
<sequence>MGVKLAGKVLFRQVPSQEFDEKKHLQNFWLVNPNSQVGLGHAAMKIEEIGLAKELKNNALVIKVGFSSSYVCVHGDEEMKDRQDVNNGGYEEEEEGRKLMTTKRRVMKMMMILTERSHIKVVKGELSGGGAQSSDRDTGLLDHLLKQLANKVAPGGDLRFRRSHNAVGAMEYWLESADLLKIRKDTGVSDPFWTQTPGWKPIDSPIQDPIMSKELNIHLKEEVSYIKREFLSN</sequence>